<evidence type="ECO:0000313" key="1">
    <source>
        <dbReference type="EMBL" id="WXG67843.1"/>
    </source>
</evidence>
<accession>A0ABZ2PIY0</accession>
<organism evidence="1 2">
    <name type="scientific">Rhodococcus sovatensis</name>
    <dbReference type="NCBI Taxonomy" id="1805840"/>
    <lineage>
        <taxon>Bacteria</taxon>
        <taxon>Bacillati</taxon>
        <taxon>Actinomycetota</taxon>
        <taxon>Actinomycetes</taxon>
        <taxon>Mycobacteriales</taxon>
        <taxon>Nocardiaceae</taxon>
        <taxon>Rhodococcus</taxon>
    </lineage>
</organism>
<name>A0ABZ2PIY0_9NOCA</name>
<evidence type="ECO:0000313" key="2">
    <source>
        <dbReference type="Proteomes" id="UP001432000"/>
    </source>
</evidence>
<sequence length="418" mass="46137">MPTPQLADSYRDFSKPVESPAHLTRASLTITQVGGNENPKERLARLVIERVQSEGGSDPHLDTSAFAVRYNGSAVLPLDHLLRDTADASELDLESHVAHFVATTMSSNGWPGNWNDALPRLRPVLKPSTYTLGSPSGLLLSRRVFPLVDELVVVDMPAHREVVSWETIGKWGVDPSTVFAAARSNLATITQHADPTKGRATQRLVDKGGQYFTSWLLDPGWLQSHRRRFGCAPVAFVPDVDTLYVVPSDDSALLARHFRLIEDQYTHTSRSLSPQAYTVDDAGTVVTYDQVRPEDPGSSRARCVHIAKEYAAQESWLTRQYELDRISSDVAAATVKATSFGPRTVTIWADGVDCTLPQTDLVAFYRDGSPPFYVQFEDVSSITGMRPMDGLDPVRYRVPAWPPAGIVEQLRAHSISID</sequence>
<dbReference type="RefSeq" id="WP_338887651.1">
    <property type="nucleotide sequence ID" value="NZ_CP147846.1"/>
</dbReference>
<gene>
    <name evidence="1" type="ORF">WDS16_21870</name>
</gene>
<dbReference type="EMBL" id="CP147846">
    <property type="protein sequence ID" value="WXG67843.1"/>
    <property type="molecule type" value="Genomic_DNA"/>
</dbReference>
<proteinExistence type="predicted"/>
<dbReference type="Proteomes" id="UP001432000">
    <property type="component" value="Chromosome"/>
</dbReference>
<protein>
    <submittedName>
        <fullName evidence="1">Uncharacterized protein</fullName>
    </submittedName>
</protein>
<keyword evidence="2" id="KW-1185">Reference proteome</keyword>
<reference evidence="1 2" key="1">
    <citation type="submission" date="2024-03" db="EMBL/GenBank/DDBJ databases">
        <title>Natural products discovery in diverse microorganisms through a two-stage MS feature dereplication strategy.</title>
        <authorList>
            <person name="Zhang R."/>
        </authorList>
    </citation>
    <scope>NUCLEOTIDE SEQUENCE [LARGE SCALE GENOMIC DNA]</scope>
    <source>
        <strain evidence="1 2">18930</strain>
    </source>
</reference>